<comment type="similarity">
    <text evidence="1">Belongs to the peptidase C14B family.</text>
</comment>
<evidence type="ECO:0000256" key="1">
    <source>
        <dbReference type="ARBA" id="ARBA00009005"/>
    </source>
</evidence>
<dbReference type="EMBL" id="RSCE01000004">
    <property type="protein sequence ID" value="RSH83304.1"/>
    <property type="molecule type" value="Genomic_DNA"/>
</dbReference>
<proteinExistence type="inferred from homology"/>
<accession>A0A427XWS7</accession>
<feature type="region of interest" description="Disordered" evidence="2">
    <location>
        <begin position="1"/>
        <end position="29"/>
    </location>
</feature>
<dbReference type="GO" id="GO:0006508">
    <property type="term" value="P:proteolysis"/>
    <property type="evidence" value="ECO:0007669"/>
    <property type="project" value="UniProtKB-KW"/>
</dbReference>
<evidence type="ECO:0000313" key="3">
    <source>
        <dbReference type="EMBL" id="RSH83304.1"/>
    </source>
</evidence>
<reference evidence="3 4" key="1">
    <citation type="submission" date="2018-11" db="EMBL/GenBank/DDBJ databases">
        <title>Genome sequence of Apiotrichum porosum DSM 27194.</title>
        <authorList>
            <person name="Aliyu H."/>
            <person name="Gorte O."/>
            <person name="Ochsenreither K."/>
        </authorList>
    </citation>
    <scope>NUCLEOTIDE SEQUENCE [LARGE SCALE GENOMIC DNA]</scope>
    <source>
        <strain evidence="3 4">DSM 27194</strain>
    </source>
</reference>
<dbReference type="Proteomes" id="UP000279236">
    <property type="component" value="Unassembled WGS sequence"/>
</dbReference>
<dbReference type="GO" id="GO:0005737">
    <property type="term" value="C:cytoplasm"/>
    <property type="evidence" value="ECO:0007669"/>
    <property type="project" value="TreeGrafter"/>
</dbReference>
<dbReference type="Gene3D" id="3.40.50.12660">
    <property type="match status" value="2"/>
</dbReference>
<dbReference type="PANTHER" id="PTHR48104">
    <property type="entry name" value="METACASPASE-4"/>
    <property type="match status" value="1"/>
</dbReference>
<keyword evidence="4" id="KW-1185">Reference proteome</keyword>
<comment type="caution">
    <text evidence="3">The sequence shown here is derived from an EMBL/GenBank/DDBJ whole genome shotgun (WGS) entry which is preliminary data.</text>
</comment>
<organism evidence="3 4">
    <name type="scientific">Apiotrichum porosum</name>
    <dbReference type="NCBI Taxonomy" id="105984"/>
    <lineage>
        <taxon>Eukaryota</taxon>
        <taxon>Fungi</taxon>
        <taxon>Dikarya</taxon>
        <taxon>Basidiomycota</taxon>
        <taxon>Agaricomycotina</taxon>
        <taxon>Tremellomycetes</taxon>
        <taxon>Trichosporonales</taxon>
        <taxon>Trichosporonaceae</taxon>
        <taxon>Apiotrichum</taxon>
    </lineage>
</organism>
<gene>
    <name evidence="3" type="primary">MCA1_3</name>
    <name evidence="3" type="ORF">EHS24_006979</name>
</gene>
<dbReference type="GeneID" id="39591522"/>
<keyword evidence="3" id="KW-0378">Hydrolase</keyword>
<dbReference type="RefSeq" id="XP_028477256.1">
    <property type="nucleotide sequence ID" value="XM_028622364.1"/>
</dbReference>
<name>A0A427XWS7_9TREE</name>
<keyword evidence="3" id="KW-0645">Protease</keyword>
<dbReference type="AlphaFoldDB" id="A0A427XWS7"/>
<dbReference type="GO" id="GO:0004197">
    <property type="term" value="F:cysteine-type endopeptidase activity"/>
    <property type="evidence" value="ECO:0007669"/>
    <property type="project" value="TreeGrafter"/>
</dbReference>
<dbReference type="InterPro" id="IPR050452">
    <property type="entry name" value="Metacaspase"/>
</dbReference>
<evidence type="ECO:0000313" key="4">
    <source>
        <dbReference type="Proteomes" id="UP000279236"/>
    </source>
</evidence>
<dbReference type="OrthoDB" id="3223806at2759"/>
<sequence>MPRRSSSRSNSSRTDPLNRAGRTLSRSGSAAAASDILSLSSTTTSGRSRASDHSIDFEYSNCTGTKRALLIGVSYGFLITQHGYMGPNVTVLKDDGGDDDKIPSRANIVQYLTRWLAPDAQRDDAYFFYLRHLLINPLPRAARLTALFDVPHSKGLNFPFWSTWQTYVSRAEVLKNTLDTMRYWYSAANTDPASVVSQMRRLDNGSINDEFTEGQYSYIEYNNTLTLHDVVVFDGCHEAKIGRTATAAQDTGPLLNAFMDSVSSHPNCLTHRQLLVELASSLEYEGFLERPRMFSSHMFNVYREFKF</sequence>
<evidence type="ECO:0000256" key="2">
    <source>
        <dbReference type="SAM" id="MobiDB-lite"/>
    </source>
</evidence>
<protein>
    <submittedName>
        <fullName evidence="3">Ca(2+)-dependent cysteine protease</fullName>
    </submittedName>
</protein>
<dbReference type="PANTHER" id="PTHR48104:SF30">
    <property type="entry name" value="METACASPASE-1"/>
    <property type="match status" value="1"/>
</dbReference>